<dbReference type="Proteomes" id="UP001209854">
    <property type="component" value="Unassembled WGS sequence"/>
</dbReference>
<comment type="similarity">
    <text evidence="3">Belongs to the sodium:solute symporter (SSF) (TC 2.A.21) family.</text>
</comment>
<dbReference type="SUPFAM" id="SSF47384">
    <property type="entry name" value="Homodimeric domain of signal transducing histidine kinase"/>
    <property type="match status" value="1"/>
</dbReference>
<evidence type="ECO:0000256" key="11">
    <source>
        <dbReference type="ARBA" id="ARBA00022989"/>
    </source>
</evidence>
<keyword evidence="6" id="KW-0808">Transferase</keyword>
<keyword evidence="19" id="KW-1185">Reference proteome</keyword>
<dbReference type="PRINTS" id="PR00344">
    <property type="entry name" value="BCTRLSENSOR"/>
</dbReference>
<dbReference type="PANTHER" id="PTHR43065">
    <property type="entry name" value="SENSOR HISTIDINE KINASE"/>
    <property type="match status" value="1"/>
</dbReference>
<dbReference type="RefSeq" id="WP_262565404.1">
    <property type="nucleotide sequence ID" value="NZ_JAPFCC010000001.1"/>
</dbReference>
<dbReference type="PANTHER" id="PTHR43065:SF10">
    <property type="entry name" value="PEROXIDE STRESS-ACTIVATED HISTIDINE KINASE MAK3"/>
    <property type="match status" value="1"/>
</dbReference>
<dbReference type="CDD" id="cd00082">
    <property type="entry name" value="HisKA"/>
    <property type="match status" value="1"/>
</dbReference>
<dbReference type="InterPro" id="IPR003594">
    <property type="entry name" value="HATPase_dom"/>
</dbReference>
<feature type="transmembrane region" description="Helical" evidence="15">
    <location>
        <begin position="39"/>
        <end position="56"/>
    </location>
</feature>
<dbReference type="InterPro" id="IPR004358">
    <property type="entry name" value="Sig_transdc_His_kin-like_C"/>
</dbReference>
<evidence type="ECO:0000256" key="15">
    <source>
        <dbReference type="SAM" id="Phobius"/>
    </source>
</evidence>
<dbReference type="SMART" id="SM00091">
    <property type="entry name" value="PAS"/>
    <property type="match status" value="1"/>
</dbReference>
<evidence type="ECO:0000256" key="6">
    <source>
        <dbReference type="ARBA" id="ARBA00022679"/>
    </source>
</evidence>
<comment type="subcellular location">
    <subcellularLocation>
        <location evidence="2">Membrane</location>
        <topology evidence="2">Multi-pass membrane protein</topology>
    </subcellularLocation>
</comment>
<feature type="compositionally biased region" description="Basic and acidic residues" evidence="14">
    <location>
        <begin position="980"/>
        <end position="1007"/>
    </location>
</feature>
<dbReference type="Pfam" id="PF02518">
    <property type="entry name" value="HATPase_c"/>
    <property type="match status" value="1"/>
</dbReference>
<dbReference type="InterPro" id="IPR035965">
    <property type="entry name" value="PAS-like_dom_sf"/>
</dbReference>
<dbReference type="InterPro" id="IPR005467">
    <property type="entry name" value="His_kinase_dom"/>
</dbReference>
<evidence type="ECO:0000313" key="19">
    <source>
        <dbReference type="Proteomes" id="UP001209854"/>
    </source>
</evidence>
<dbReference type="Pfam" id="PF00989">
    <property type="entry name" value="PAS"/>
    <property type="match status" value="1"/>
</dbReference>
<evidence type="ECO:0000256" key="10">
    <source>
        <dbReference type="ARBA" id="ARBA00022840"/>
    </source>
</evidence>
<keyword evidence="11 15" id="KW-1133">Transmembrane helix</keyword>
<evidence type="ECO:0000256" key="8">
    <source>
        <dbReference type="ARBA" id="ARBA00022741"/>
    </source>
</evidence>
<dbReference type="NCBIfam" id="TIGR00229">
    <property type="entry name" value="sensory_box"/>
    <property type="match status" value="1"/>
</dbReference>
<dbReference type="InterPro" id="IPR036097">
    <property type="entry name" value="HisK_dim/P_sf"/>
</dbReference>
<feature type="transmembrane region" description="Helical" evidence="15">
    <location>
        <begin position="68"/>
        <end position="91"/>
    </location>
</feature>
<feature type="transmembrane region" description="Helical" evidence="15">
    <location>
        <begin position="112"/>
        <end position="132"/>
    </location>
</feature>
<feature type="transmembrane region" description="Helical" evidence="15">
    <location>
        <begin position="242"/>
        <end position="261"/>
    </location>
</feature>
<dbReference type="InterPro" id="IPR038377">
    <property type="entry name" value="Na/Glc_symporter_sf"/>
</dbReference>
<feature type="transmembrane region" description="Helical" evidence="15">
    <location>
        <begin position="319"/>
        <end position="352"/>
    </location>
</feature>
<evidence type="ECO:0000256" key="4">
    <source>
        <dbReference type="ARBA" id="ARBA00012438"/>
    </source>
</evidence>
<dbReference type="CDD" id="cd10322">
    <property type="entry name" value="SLC5sbd"/>
    <property type="match status" value="1"/>
</dbReference>
<comment type="catalytic activity">
    <reaction evidence="1">
        <text>ATP + protein L-histidine = ADP + protein N-phospho-L-histidine.</text>
        <dbReference type="EC" id="2.7.13.3"/>
    </reaction>
</comment>
<evidence type="ECO:0000256" key="12">
    <source>
        <dbReference type="ARBA" id="ARBA00023012"/>
    </source>
</evidence>
<dbReference type="CDD" id="cd00130">
    <property type="entry name" value="PAS"/>
    <property type="match status" value="1"/>
</dbReference>
<dbReference type="GO" id="GO:0005524">
    <property type="term" value="F:ATP binding"/>
    <property type="evidence" value="ECO:0007669"/>
    <property type="project" value="UniProtKB-KW"/>
</dbReference>
<keyword evidence="8" id="KW-0547">Nucleotide-binding</keyword>
<evidence type="ECO:0000256" key="1">
    <source>
        <dbReference type="ARBA" id="ARBA00000085"/>
    </source>
</evidence>
<keyword evidence="12" id="KW-0902">Two-component regulatory system</keyword>
<feature type="transmembrane region" description="Helical" evidence="15">
    <location>
        <begin position="398"/>
        <end position="422"/>
    </location>
</feature>
<evidence type="ECO:0000256" key="5">
    <source>
        <dbReference type="ARBA" id="ARBA00022553"/>
    </source>
</evidence>
<dbReference type="SUPFAM" id="SSF55785">
    <property type="entry name" value="PYP-like sensor domain (PAS domain)"/>
    <property type="match status" value="1"/>
</dbReference>
<keyword evidence="7 15" id="KW-0812">Transmembrane</keyword>
<dbReference type="InterPro" id="IPR003661">
    <property type="entry name" value="HisK_dim/P_dom"/>
</dbReference>
<evidence type="ECO:0000256" key="14">
    <source>
        <dbReference type="SAM" id="MobiDB-lite"/>
    </source>
</evidence>
<sequence length="1037" mass="114545">MGYDLEPLLFVSAAYLLLLFSIAWITDKGWIPQAIVRHPITYVLSLGIYASSWAYYGSIGIARDSGYLFLTLYIGVSGAFLLAPILLTPILKITRSYQLSSLADLFAFRFRSSAAGIIATLIMLASIMPLLALQIQAVSDSIHLINQDISRINLAFLFCVLVTLFAILFGTRHISSHDHHQGLVMALAVESVLKLAVLLTLGFVALNDVFGGVEGLNLWLHSNSDHMATLQQPIENGPWRSMLLLFFAAVIVMPHMFHITFTENRDQHALNIASWAFPFFLLILSLVVPILTWAGVKLALPFSPEYYALGIGQALNKPWITVVSFIGSLTAASGLIIVTTLALSSMILNHLVMPFWRPKANLEVDIYRTLVWLKRLLISALIMASYGFYLLFDSQHSLYNLGMVAFVGALQLLPGALCVLYWPKANHYGFIAGLAAGSLVWLITMFIPLIIDISLYNQSFVVYQDMLYDNWHQVVFLSLAVNAGFIILVSLLTRMSPEEASAAAACQVESPTRNNHKIPIASSTYEFQKMLSTPLGSSTAAKEVQKALSDLNMREDETRPHALRRLRERLEKNLSGLFGPTVAHSMVETFLPWDQQKDYVAPDIHFMESRLESYHSRLSGLAAELDSLRRYHRDTLDKLPLALFSVDANKEVMLWNQAMSKMTGIDASKVLGLNIRHLVPPWNELLCQFSSLDNLHLHNHKLEVEGTQRYFSIHKAMVEVPASGTTGNKVMLLEDCTENQMLENQLFHSERLASIGQLAAGVAHEIGNPITAIDCLAQELISLSDDPGTREVAAQMLGQTQRVTRIVRTLVSYAHTGQARHNDSKSGVVSLKHCADEAISLLQLSHKNSLIQFTNGCQPDHMVTGDQQKLQQVLINLMSNAVDASTANDKVTLLTKADAQTVTLTVEDQGHGISRTIQNRLFEPFFSTKEPGKGTGLGLALTWNIIEEHFGSIRVESPVNKVLKTGTRFIISLPRLDAKSSDAKSSDAKSSDAKSSDAKSSDAKSSETKSNPSNEDGSETRELTASHPESMMEGEAV</sequence>
<feature type="transmembrane region" description="Helical" evidence="15">
    <location>
        <begin position="372"/>
        <end position="392"/>
    </location>
</feature>
<feature type="transmembrane region" description="Helical" evidence="15">
    <location>
        <begin position="152"/>
        <end position="171"/>
    </location>
</feature>
<keyword evidence="10 18" id="KW-0067">ATP-binding</keyword>
<feature type="domain" description="Histidine kinase" evidence="16">
    <location>
        <begin position="761"/>
        <end position="977"/>
    </location>
</feature>
<dbReference type="Gene3D" id="3.30.565.10">
    <property type="entry name" value="Histidine kinase-like ATPase, C-terminal domain"/>
    <property type="match status" value="1"/>
</dbReference>
<proteinExistence type="inferred from homology"/>
<keyword evidence="5" id="KW-0597">Phosphoprotein</keyword>
<keyword evidence="13 15" id="KW-0472">Membrane</keyword>
<dbReference type="InterPro" id="IPR013767">
    <property type="entry name" value="PAS_fold"/>
</dbReference>
<comment type="caution">
    <text evidence="18">The sequence shown here is derived from an EMBL/GenBank/DDBJ whole genome shotgun (WGS) entry which is preliminary data.</text>
</comment>
<dbReference type="Gene3D" id="1.10.287.130">
    <property type="match status" value="1"/>
</dbReference>
<dbReference type="InterPro" id="IPR036890">
    <property type="entry name" value="HATPase_C_sf"/>
</dbReference>
<evidence type="ECO:0000256" key="7">
    <source>
        <dbReference type="ARBA" id="ARBA00022692"/>
    </source>
</evidence>
<evidence type="ECO:0000256" key="2">
    <source>
        <dbReference type="ARBA" id="ARBA00004141"/>
    </source>
</evidence>
<feature type="transmembrane region" description="Helical" evidence="15">
    <location>
        <begin position="273"/>
        <end position="299"/>
    </location>
</feature>
<feature type="transmembrane region" description="Helical" evidence="15">
    <location>
        <begin position="471"/>
        <end position="492"/>
    </location>
</feature>
<dbReference type="SMART" id="SM00388">
    <property type="entry name" value="HisKA"/>
    <property type="match status" value="1"/>
</dbReference>
<dbReference type="EMBL" id="JAPFCC010000001">
    <property type="protein sequence ID" value="MCW7555647.1"/>
    <property type="molecule type" value="Genomic_DNA"/>
</dbReference>
<feature type="transmembrane region" description="Helical" evidence="15">
    <location>
        <begin position="6"/>
        <end position="27"/>
    </location>
</feature>
<accession>A0ABT3N1Y4</accession>
<dbReference type="PROSITE" id="PS50283">
    <property type="entry name" value="NA_SOLUT_SYMP_3"/>
    <property type="match status" value="1"/>
</dbReference>
<feature type="region of interest" description="Disordered" evidence="14">
    <location>
        <begin position="980"/>
        <end position="1037"/>
    </location>
</feature>
<dbReference type="InterPro" id="IPR000014">
    <property type="entry name" value="PAS"/>
</dbReference>
<evidence type="ECO:0000256" key="3">
    <source>
        <dbReference type="ARBA" id="ARBA00006434"/>
    </source>
</evidence>
<evidence type="ECO:0000259" key="16">
    <source>
        <dbReference type="PROSITE" id="PS50109"/>
    </source>
</evidence>
<evidence type="ECO:0000256" key="13">
    <source>
        <dbReference type="ARBA" id="ARBA00023136"/>
    </source>
</evidence>
<dbReference type="EC" id="2.7.13.3" evidence="4"/>
<dbReference type="Gene3D" id="1.20.1730.10">
    <property type="entry name" value="Sodium/glucose cotransporter"/>
    <property type="match status" value="1"/>
</dbReference>
<organism evidence="18 19">
    <name type="scientific">Endozoicomonas gorgoniicola</name>
    <dbReference type="NCBI Taxonomy" id="1234144"/>
    <lineage>
        <taxon>Bacteria</taxon>
        <taxon>Pseudomonadati</taxon>
        <taxon>Pseudomonadota</taxon>
        <taxon>Gammaproteobacteria</taxon>
        <taxon>Oceanospirillales</taxon>
        <taxon>Endozoicomonadaceae</taxon>
        <taxon>Endozoicomonas</taxon>
    </lineage>
</organism>
<dbReference type="PROSITE" id="PS50112">
    <property type="entry name" value="PAS"/>
    <property type="match status" value="1"/>
</dbReference>
<dbReference type="Pfam" id="PF00512">
    <property type="entry name" value="HisKA"/>
    <property type="match status" value="1"/>
</dbReference>
<feature type="domain" description="PAS" evidence="17">
    <location>
        <begin position="628"/>
        <end position="681"/>
    </location>
</feature>
<evidence type="ECO:0000256" key="9">
    <source>
        <dbReference type="ARBA" id="ARBA00022777"/>
    </source>
</evidence>
<dbReference type="SMART" id="SM00387">
    <property type="entry name" value="HATPase_c"/>
    <property type="match status" value="1"/>
</dbReference>
<protein>
    <recommendedName>
        <fullName evidence="4">histidine kinase</fullName>
        <ecNumber evidence="4">2.7.13.3</ecNumber>
    </recommendedName>
</protein>
<keyword evidence="9" id="KW-0418">Kinase</keyword>
<gene>
    <name evidence="18" type="ORF">NX722_24075</name>
</gene>
<reference evidence="18 19" key="1">
    <citation type="submission" date="2022-10" db="EMBL/GenBank/DDBJ databases">
        <title>High-quality genome sequences of two octocoral-associated bacteria, Endozoicomonas euniceicola EF212 and Endozoicomonas gorgoniicola PS125.</title>
        <authorList>
            <person name="Chiou Y.-J."/>
            <person name="Chen Y.-H."/>
        </authorList>
    </citation>
    <scope>NUCLEOTIDE SEQUENCE [LARGE SCALE GENOMIC DNA]</scope>
    <source>
        <strain evidence="18 19">PS125</strain>
    </source>
</reference>
<dbReference type="SUPFAM" id="SSF55874">
    <property type="entry name" value="ATPase domain of HSP90 chaperone/DNA topoisomerase II/histidine kinase"/>
    <property type="match status" value="1"/>
</dbReference>
<evidence type="ECO:0000313" key="18">
    <source>
        <dbReference type="EMBL" id="MCW7555647.1"/>
    </source>
</evidence>
<evidence type="ECO:0000259" key="17">
    <source>
        <dbReference type="PROSITE" id="PS50112"/>
    </source>
</evidence>
<dbReference type="PROSITE" id="PS50109">
    <property type="entry name" value="HIS_KIN"/>
    <property type="match status" value="1"/>
</dbReference>
<name>A0ABT3N1Y4_9GAMM</name>
<feature type="transmembrane region" description="Helical" evidence="15">
    <location>
        <begin position="429"/>
        <end position="451"/>
    </location>
</feature>
<dbReference type="InterPro" id="IPR001734">
    <property type="entry name" value="Na/solute_symporter"/>
</dbReference>
<dbReference type="Gene3D" id="3.30.450.20">
    <property type="entry name" value="PAS domain"/>
    <property type="match status" value="1"/>
</dbReference>